<proteinExistence type="predicted"/>
<protein>
    <submittedName>
        <fullName evidence="1">Uncharacterized protein</fullName>
    </submittedName>
</protein>
<reference evidence="1" key="2">
    <citation type="submission" date="2025-08" db="UniProtKB">
        <authorList>
            <consortium name="Ensembl"/>
        </authorList>
    </citation>
    <scope>IDENTIFICATION</scope>
</reference>
<reference evidence="2" key="1">
    <citation type="submission" date="2018-12" db="EMBL/GenBank/DDBJ databases">
        <authorList>
            <person name="Yazar S."/>
        </authorList>
    </citation>
    <scope>NUCLEOTIDE SEQUENCE [LARGE SCALE GENOMIC DNA]</scope>
</reference>
<dbReference type="STRING" id="29139.ENSVURP00010006552"/>
<evidence type="ECO:0000313" key="1">
    <source>
        <dbReference type="Ensembl" id="ENSVURP00010006552.1"/>
    </source>
</evidence>
<dbReference type="AlphaFoldDB" id="A0A4X2KB79"/>
<name>A0A4X2KB79_VOMUR</name>
<evidence type="ECO:0000313" key="2">
    <source>
        <dbReference type="Proteomes" id="UP000314987"/>
    </source>
</evidence>
<sequence>MHWHHFSNLKTALISLSDVQNKNTFLCGVMTHRLVYTIDVTTGQRKYGGPPLDSLYICGEKRGSQQQRGHRT</sequence>
<organism evidence="1 2">
    <name type="scientific">Vombatus ursinus</name>
    <name type="common">Common wombat</name>
    <dbReference type="NCBI Taxonomy" id="29139"/>
    <lineage>
        <taxon>Eukaryota</taxon>
        <taxon>Metazoa</taxon>
        <taxon>Chordata</taxon>
        <taxon>Craniata</taxon>
        <taxon>Vertebrata</taxon>
        <taxon>Euteleostomi</taxon>
        <taxon>Mammalia</taxon>
        <taxon>Metatheria</taxon>
        <taxon>Diprotodontia</taxon>
        <taxon>Vombatidae</taxon>
        <taxon>Vombatus</taxon>
    </lineage>
</organism>
<accession>A0A4X2KB79</accession>
<dbReference type="Ensembl" id="ENSVURT00010007405.1">
    <property type="protein sequence ID" value="ENSVURP00010006552.1"/>
    <property type="gene ID" value="ENSVURG00010005084.1"/>
</dbReference>
<reference evidence="1" key="3">
    <citation type="submission" date="2025-09" db="UniProtKB">
        <authorList>
            <consortium name="Ensembl"/>
        </authorList>
    </citation>
    <scope>IDENTIFICATION</scope>
</reference>
<dbReference type="Proteomes" id="UP000314987">
    <property type="component" value="Unassembled WGS sequence"/>
</dbReference>
<keyword evidence="2" id="KW-1185">Reference proteome</keyword>